<accession>A0A645F7X0</accession>
<organism evidence="1">
    <name type="scientific">bioreactor metagenome</name>
    <dbReference type="NCBI Taxonomy" id="1076179"/>
    <lineage>
        <taxon>unclassified sequences</taxon>
        <taxon>metagenomes</taxon>
        <taxon>ecological metagenomes</taxon>
    </lineage>
</organism>
<comment type="caution">
    <text evidence="1">The sequence shown here is derived from an EMBL/GenBank/DDBJ whole genome shotgun (WGS) entry which is preliminary data.</text>
</comment>
<protein>
    <submittedName>
        <fullName evidence="1">Uncharacterized protein</fullName>
    </submittedName>
</protein>
<dbReference type="EMBL" id="VSSQ01056626">
    <property type="protein sequence ID" value="MPN10465.1"/>
    <property type="molecule type" value="Genomic_DNA"/>
</dbReference>
<proteinExistence type="predicted"/>
<dbReference type="AlphaFoldDB" id="A0A645F7X0"/>
<name>A0A645F7X0_9ZZZZ</name>
<reference evidence="1" key="1">
    <citation type="submission" date="2019-08" db="EMBL/GenBank/DDBJ databases">
        <authorList>
            <person name="Kucharzyk K."/>
            <person name="Murdoch R.W."/>
            <person name="Higgins S."/>
            <person name="Loffler F."/>
        </authorList>
    </citation>
    <scope>NUCLEOTIDE SEQUENCE</scope>
</reference>
<sequence>MLVPIIFFCPLTAVIVQMDVNNMFLQSLDKTSEFFRITSTGEVCMSYIKSSLKVIRIHKFNSLGKFFCFTAKV</sequence>
<gene>
    <name evidence="1" type="ORF">SDC9_157760</name>
</gene>
<evidence type="ECO:0000313" key="1">
    <source>
        <dbReference type="EMBL" id="MPN10465.1"/>
    </source>
</evidence>